<evidence type="ECO:0000256" key="2">
    <source>
        <dbReference type="ARBA" id="ARBA00023125"/>
    </source>
</evidence>
<dbReference type="SUPFAM" id="SSF46689">
    <property type="entry name" value="Homeodomain-like"/>
    <property type="match status" value="2"/>
</dbReference>
<evidence type="ECO:0000313" key="6">
    <source>
        <dbReference type="Proteomes" id="UP000292639"/>
    </source>
</evidence>
<reference evidence="5 6" key="1">
    <citation type="submission" date="2018-06" db="EMBL/GenBank/DDBJ databases">
        <title>Three novel Pseudomonas species isolated from symptomatic oak.</title>
        <authorList>
            <person name="Bueno-Gonzalez V."/>
            <person name="Brady C."/>
        </authorList>
    </citation>
    <scope>NUCLEOTIDE SEQUENCE [LARGE SCALE GENOMIC DNA]</scope>
    <source>
        <strain evidence="5 6">P17C</strain>
    </source>
</reference>
<dbReference type="InterPro" id="IPR009057">
    <property type="entry name" value="Homeodomain-like_sf"/>
</dbReference>
<keyword evidence="1" id="KW-0805">Transcription regulation</keyword>
<dbReference type="GO" id="GO:0009893">
    <property type="term" value="P:positive regulation of metabolic process"/>
    <property type="evidence" value="ECO:0007669"/>
    <property type="project" value="UniProtKB-ARBA"/>
</dbReference>
<dbReference type="RefSeq" id="WP_131182708.1">
    <property type="nucleotide sequence ID" value="NZ_QJUO01000001.1"/>
</dbReference>
<dbReference type="Pfam" id="PF12833">
    <property type="entry name" value="HTH_18"/>
    <property type="match status" value="1"/>
</dbReference>
<name>A0A4V2KCG1_9GAMM</name>
<dbReference type="GO" id="GO:0043565">
    <property type="term" value="F:sequence-specific DNA binding"/>
    <property type="evidence" value="ECO:0007669"/>
    <property type="project" value="InterPro"/>
</dbReference>
<dbReference type="SMART" id="SM00342">
    <property type="entry name" value="HTH_ARAC"/>
    <property type="match status" value="1"/>
</dbReference>
<comment type="caution">
    <text evidence="5">The sequence shown here is derived from an EMBL/GenBank/DDBJ whole genome shotgun (WGS) entry which is preliminary data.</text>
</comment>
<gene>
    <name evidence="5" type="ORF">DNJ96_13480</name>
</gene>
<keyword evidence="6" id="KW-1185">Reference proteome</keyword>
<dbReference type="InterPro" id="IPR018060">
    <property type="entry name" value="HTH_AraC"/>
</dbReference>
<dbReference type="InterPro" id="IPR053142">
    <property type="entry name" value="PchR_regulatory_protein"/>
</dbReference>
<dbReference type="GO" id="GO:0003700">
    <property type="term" value="F:DNA-binding transcription factor activity"/>
    <property type="evidence" value="ECO:0007669"/>
    <property type="project" value="InterPro"/>
</dbReference>
<dbReference type="InterPro" id="IPR018062">
    <property type="entry name" value="HTH_AraC-typ_CS"/>
</dbReference>
<organism evidence="5 6">
    <name type="scientific">Stutzerimonas kirkiae</name>
    <dbReference type="NCBI Taxonomy" id="2211392"/>
    <lineage>
        <taxon>Bacteria</taxon>
        <taxon>Pseudomonadati</taxon>
        <taxon>Pseudomonadota</taxon>
        <taxon>Gammaproteobacteria</taxon>
        <taxon>Pseudomonadales</taxon>
        <taxon>Pseudomonadaceae</taxon>
        <taxon>Stutzerimonas</taxon>
    </lineage>
</organism>
<protein>
    <submittedName>
        <fullName evidence="5">AraC family transcriptional regulator</fullName>
    </submittedName>
</protein>
<feature type="domain" description="HTH araC/xylS-type" evidence="4">
    <location>
        <begin position="227"/>
        <end position="325"/>
    </location>
</feature>
<dbReference type="EMBL" id="QJUP01000019">
    <property type="protein sequence ID" value="TBU94047.1"/>
    <property type="molecule type" value="Genomic_DNA"/>
</dbReference>
<evidence type="ECO:0000259" key="4">
    <source>
        <dbReference type="PROSITE" id="PS01124"/>
    </source>
</evidence>
<evidence type="ECO:0000256" key="1">
    <source>
        <dbReference type="ARBA" id="ARBA00023015"/>
    </source>
</evidence>
<dbReference type="PANTHER" id="PTHR47893">
    <property type="entry name" value="REGULATORY PROTEIN PCHR"/>
    <property type="match status" value="1"/>
</dbReference>
<keyword evidence="3" id="KW-0804">Transcription</keyword>
<sequence length="326" mass="36721">MSSQGHIVKTGELSELVNDSIRLVENEPCQGSLFQGHLSWQKLRSGLSLHCSDCLELHNFSTQVEISPRLNFILFLDGQSDVSFDDRPFTFGAPRGPGKPSCEGVTIALNESALFSRQARRGRRIRKVSVSMAPEWFESGGLDGHGALRELIDFEHHHLDVHRWQPSARLLALAEQVLHPISGNRLLHNLYLESRALEIANEALSQLTRRPAQALTSMRPHEHQRIRRTLELLHSDQADGWSLEQIAREVGCSPSTLHRQFQASKGLSLFEYQRQRKLQQARDALEQQGASISQAAWLAGYSSAANFSTAFKRTFGITPKQVRTRF</sequence>
<dbReference type="PROSITE" id="PS01124">
    <property type="entry name" value="HTH_ARAC_FAMILY_2"/>
    <property type="match status" value="1"/>
</dbReference>
<evidence type="ECO:0000256" key="3">
    <source>
        <dbReference type="ARBA" id="ARBA00023163"/>
    </source>
</evidence>
<proteinExistence type="predicted"/>
<dbReference type="PRINTS" id="PR00032">
    <property type="entry name" value="HTHARAC"/>
</dbReference>
<dbReference type="PANTHER" id="PTHR47893:SF1">
    <property type="entry name" value="REGULATORY PROTEIN PCHR"/>
    <property type="match status" value="1"/>
</dbReference>
<evidence type="ECO:0000313" key="5">
    <source>
        <dbReference type="EMBL" id="TBU94047.1"/>
    </source>
</evidence>
<dbReference type="PROSITE" id="PS00041">
    <property type="entry name" value="HTH_ARAC_FAMILY_1"/>
    <property type="match status" value="1"/>
</dbReference>
<dbReference type="Proteomes" id="UP000292639">
    <property type="component" value="Unassembled WGS sequence"/>
</dbReference>
<keyword evidence="2" id="KW-0238">DNA-binding</keyword>
<dbReference type="OrthoDB" id="6670788at2"/>
<dbReference type="AlphaFoldDB" id="A0A4V2KCG1"/>
<dbReference type="InterPro" id="IPR020449">
    <property type="entry name" value="Tscrpt_reg_AraC-type_HTH"/>
</dbReference>
<accession>A0A4V2KCG1</accession>
<dbReference type="Gene3D" id="1.10.10.60">
    <property type="entry name" value="Homeodomain-like"/>
    <property type="match status" value="2"/>
</dbReference>